<dbReference type="SMART" id="SM00005">
    <property type="entry name" value="DEATH"/>
    <property type="match status" value="1"/>
</dbReference>
<dbReference type="PANTHER" id="PTHR15034">
    <property type="entry name" value="DEATH DOMAIN-CONTAINING PROTEIN CRADD"/>
    <property type="match status" value="1"/>
</dbReference>
<dbReference type="Pfam" id="PF00531">
    <property type="entry name" value="Death"/>
    <property type="match status" value="1"/>
</dbReference>
<sequence>MSFERLECSVFTMADTDYLYKLKKNRVALVRDLIPDPIADHLLAEDVISQEEYEMVLYCNQTTAGRNRRLLDIVATKGPHGYMEMRHAMVTDFHWLAELLDNTAAPSTVNAVQQTKTVVQSLLSSGSITSWKFLARKLEISEDKINEIEYHAPRHIKDQIYNMLILWRTENGSKADYSVLCDALAEEGRLATSERIRNNHSNSELKAEKHML</sequence>
<accession>A0A7J7J148</accession>
<dbReference type="OrthoDB" id="100767at2759"/>
<dbReference type="SUPFAM" id="SSF47986">
    <property type="entry name" value="DEATH domain"/>
    <property type="match status" value="2"/>
</dbReference>
<gene>
    <name evidence="3" type="ORF">EB796_021895</name>
</gene>
<evidence type="ECO:0000313" key="4">
    <source>
        <dbReference type="Proteomes" id="UP000593567"/>
    </source>
</evidence>
<dbReference type="PANTHER" id="PTHR15034:SF5">
    <property type="entry name" value="DEATH DOMAIN-CONTAINING PROTEIN CRADD"/>
    <property type="match status" value="1"/>
</dbReference>
<dbReference type="Proteomes" id="UP000593567">
    <property type="component" value="Unassembled WGS sequence"/>
</dbReference>
<dbReference type="InterPro" id="IPR000488">
    <property type="entry name" value="Death_dom"/>
</dbReference>
<dbReference type="InterPro" id="IPR037939">
    <property type="entry name" value="CRADD"/>
</dbReference>
<dbReference type="PROSITE" id="PS50209">
    <property type="entry name" value="CARD"/>
    <property type="match status" value="1"/>
</dbReference>
<feature type="domain" description="CARD" evidence="2">
    <location>
        <begin position="22"/>
        <end position="79"/>
    </location>
</feature>
<evidence type="ECO:0000259" key="2">
    <source>
        <dbReference type="PROSITE" id="PS50209"/>
    </source>
</evidence>
<dbReference type="GO" id="GO:0070513">
    <property type="term" value="F:death domain binding"/>
    <property type="evidence" value="ECO:0007669"/>
    <property type="project" value="InterPro"/>
</dbReference>
<dbReference type="AlphaFoldDB" id="A0A7J7J148"/>
<organism evidence="3 4">
    <name type="scientific">Bugula neritina</name>
    <name type="common">Brown bryozoan</name>
    <name type="synonym">Sertularia neritina</name>
    <dbReference type="NCBI Taxonomy" id="10212"/>
    <lineage>
        <taxon>Eukaryota</taxon>
        <taxon>Metazoa</taxon>
        <taxon>Spiralia</taxon>
        <taxon>Lophotrochozoa</taxon>
        <taxon>Bryozoa</taxon>
        <taxon>Gymnolaemata</taxon>
        <taxon>Cheilostomatida</taxon>
        <taxon>Flustrina</taxon>
        <taxon>Buguloidea</taxon>
        <taxon>Bugulidae</taxon>
        <taxon>Bugula</taxon>
    </lineage>
</organism>
<dbReference type="Pfam" id="PF00619">
    <property type="entry name" value="CARD"/>
    <property type="match status" value="1"/>
</dbReference>
<dbReference type="InterPro" id="IPR001315">
    <property type="entry name" value="CARD"/>
</dbReference>
<dbReference type="EMBL" id="VXIV02003211">
    <property type="protein sequence ID" value="KAF6019805.1"/>
    <property type="molecule type" value="Genomic_DNA"/>
</dbReference>
<dbReference type="PROSITE" id="PS50017">
    <property type="entry name" value="DEATH_DOMAIN"/>
    <property type="match status" value="1"/>
</dbReference>
<keyword evidence="4" id="KW-1185">Reference proteome</keyword>
<protein>
    <submittedName>
        <fullName evidence="3">CRADD</fullName>
    </submittedName>
</protein>
<dbReference type="GO" id="GO:0007165">
    <property type="term" value="P:signal transduction"/>
    <property type="evidence" value="ECO:0007669"/>
    <property type="project" value="InterPro"/>
</dbReference>
<dbReference type="InterPro" id="IPR011029">
    <property type="entry name" value="DEATH-like_dom_sf"/>
</dbReference>
<evidence type="ECO:0000313" key="3">
    <source>
        <dbReference type="EMBL" id="KAF6019805.1"/>
    </source>
</evidence>
<name>A0A7J7J148_BUGNE</name>
<dbReference type="Gene3D" id="1.10.533.10">
    <property type="entry name" value="Death Domain, Fas"/>
    <property type="match status" value="2"/>
</dbReference>
<dbReference type="GO" id="GO:0042981">
    <property type="term" value="P:regulation of apoptotic process"/>
    <property type="evidence" value="ECO:0007669"/>
    <property type="project" value="InterPro"/>
</dbReference>
<reference evidence="3" key="1">
    <citation type="submission" date="2020-06" db="EMBL/GenBank/DDBJ databases">
        <title>Draft genome of Bugula neritina, a colonial animal packing powerful symbionts and potential medicines.</title>
        <authorList>
            <person name="Rayko M."/>
        </authorList>
    </citation>
    <scope>NUCLEOTIDE SEQUENCE [LARGE SCALE GENOMIC DNA]</scope>
    <source>
        <strain evidence="3">Kwan_BN1</strain>
    </source>
</reference>
<comment type="caution">
    <text evidence="3">The sequence shown here is derived from an EMBL/GenBank/DDBJ whole genome shotgun (WGS) entry which is preliminary data.</text>
</comment>
<proteinExistence type="predicted"/>
<dbReference type="CDD" id="cd01670">
    <property type="entry name" value="Death"/>
    <property type="match status" value="1"/>
</dbReference>
<feature type="domain" description="Death" evidence="1">
    <location>
        <begin position="116"/>
        <end position="200"/>
    </location>
</feature>
<evidence type="ECO:0000259" key="1">
    <source>
        <dbReference type="PROSITE" id="PS50017"/>
    </source>
</evidence>
<dbReference type="SMART" id="SM00114">
    <property type="entry name" value="CARD"/>
    <property type="match status" value="1"/>
</dbReference>
<dbReference type="GO" id="GO:0002020">
    <property type="term" value="F:protease binding"/>
    <property type="evidence" value="ECO:0007669"/>
    <property type="project" value="InterPro"/>
</dbReference>
<dbReference type="CDD" id="cd01671">
    <property type="entry name" value="CARD"/>
    <property type="match status" value="1"/>
</dbReference>